<protein>
    <submittedName>
        <fullName evidence="1">Uncharacterized protein</fullName>
    </submittedName>
</protein>
<reference evidence="1 2" key="1">
    <citation type="journal article" date="2020" name="IScience">
        <title>Genome Sequencing of the Endangered Kingdonia uniflora (Circaeasteraceae, Ranunculales) Reveals Potential Mechanisms of Evolutionary Specialization.</title>
        <authorList>
            <person name="Sun Y."/>
            <person name="Deng T."/>
            <person name="Zhang A."/>
            <person name="Moore M.J."/>
            <person name="Landis J.B."/>
            <person name="Lin N."/>
            <person name="Zhang H."/>
            <person name="Zhang X."/>
            <person name="Huang J."/>
            <person name="Zhang X."/>
            <person name="Sun H."/>
            <person name="Wang H."/>
        </authorList>
    </citation>
    <scope>NUCLEOTIDE SEQUENCE [LARGE SCALE GENOMIC DNA]</scope>
    <source>
        <strain evidence="1">TB1705</strain>
        <tissue evidence="1">Leaf</tissue>
    </source>
</reference>
<keyword evidence="2" id="KW-1185">Reference proteome</keyword>
<dbReference type="AlphaFoldDB" id="A0A7J7N2Y9"/>
<accession>A0A7J7N2Y9</accession>
<name>A0A7J7N2Y9_9MAGN</name>
<evidence type="ECO:0000313" key="1">
    <source>
        <dbReference type="EMBL" id="KAF6161424.1"/>
    </source>
</evidence>
<dbReference type="EMBL" id="JACGCM010001129">
    <property type="protein sequence ID" value="KAF6161424.1"/>
    <property type="molecule type" value="Genomic_DNA"/>
</dbReference>
<comment type="caution">
    <text evidence="1">The sequence shown here is derived from an EMBL/GenBank/DDBJ whole genome shotgun (WGS) entry which is preliminary data.</text>
</comment>
<gene>
    <name evidence="1" type="ORF">GIB67_009303</name>
</gene>
<feature type="non-terminal residue" evidence="1">
    <location>
        <position position="1"/>
    </location>
</feature>
<dbReference type="Proteomes" id="UP000541444">
    <property type="component" value="Unassembled WGS sequence"/>
</dbReference>
<sequence>MRIKVRFNLEGSKIILSLSEQVEDKYLCRLSNFKFQFSIAAHLAVCEVSGYKVCRVDLSFLFLICQSLKSISEFVKDEKSLITVSYLVNSCGLSLQSTNSASKKIYIKSTKNANFIVGLNQDFVECLSRFGKKEIEAFKLIDSV</sequence>
<organism evidence="1 2">
    <name type="scientific">Kingdonia uniflora</name>
    <dbReference type="NCBI Taxonomy" id="39325"/>
    <lineage>
        <taxon>Eukaryota</taxon>
        <taxon>Viridiplantae</taxon>
        <taxon>Streptophyta</taxon>
        <taxon>Embryophyta</taxon>
        <taxon>Tracheophyta</taxon>
        <taxon>Spermatophyta</taxon>
        <taxon>Magnoliopsida</taxon>
        <taxon>Ranunculales</taxon>
        <taxon>Circaeasteraceae</taxon>
        <taxon>Kingdonia</taxon>
    </lineage>
</organism>
<evidence type="ECO:0000313" key="2">
    <source>
        <dbReference type="Proteomes" id="UP000541444"/>
    </source>
</evidence>
<proteinExistence type="predicted"/>